<dbReference type="PRINTS" id="PR00126">
    <property type="entry name" value="ATPASEGAMMA"/>
</dbReference>
<dbReference type="InterPro" id="IPR000131">
    <property type="entry name" value="ATP_synth_F1_gsu"/>
</dbReference>
<evidence type="ECO:0000256" key="2">
    <source>
        <dbReference type="ARBA" id="ARBA00004170"/>
    </source>
</evidence>
<comment type="similarity">
    <text evidence="3 10">Belongs to the ATPase gamma chain family.</text>
</comment>
<keyword evidence="8 10" id="KW-0139">CF(1)</keyword>
<dbReference type="GO" id="GO:0005524">
    <property type="term" value="F:ATP binding"/>
    <property type="evidence" value="ECO:0007669"/>
    <property type="project" value="UniProtKB-UniRule"/>
</dbReference>
<evidence type="ECO:0000256" key="4">
    <source>
        <dbReference type="ARBA" id="ARBA00022448"/>
    </source>
</evidence>
<organism evidence="11 12">
    <name type="scientific">Thermogutta terrifontis</name>
    <dbReference type="NCBI Taxonomy" id="1331910"/>
    <lineage>
        <taxon>Bacteria</taxon>
        <taxon>Pseudomonadati</taxon>
        <taxon>Planctomycetota</taxon>
        <taxon>Planctomycetia</taxon>
        <taxon>Pirellulales</taxon>
        <taxon>Thermoguttaceae</taxon>
        <taxon>Thermogutta</taxon>
    </lineage>
</organism>
<proteinExistence type="inferred from homology"/>
<evidence type="ECO:0000256" key="3">
    <source>
        <dbReference type="ARBA" id="ARBA00007681"/>
    </source>
</evidence>
<keyword evidence="4 10" id="KW-0813">Transport</keyword>
<dbReference type="PROSITE" id="PS00153">
    <property type="entry name" value="ATPASE_GAMMA"/>
    <property type="match status" value="1"/>
</dbReference>
<evidence type="ECO:0000256" key="10">
    <source>
        <dbReference type="HAMAP-Rule" id="MF_00815"/>
    </source>
</evidence>
<dbReference type="Proteomes" id="UP000215086">
    <property type="component" value="Chromosome"/>
</dbReference>
<keyword evidence="12" id="KW-1185">Reference proteome</keyword>
<dbReference type="GO" id="GO:0046933">
    <property type="term" value="F:proton-transporting ATP synthase activity, rotational mechanism"/>
    <property type="evidence" value="ECO:0007669"/>
    <property type="project" value="UniProtKB-UniRule"/>
</dbReference>
<evidence type="ECO:0000313" key="11">
    <source>
        <dbReference type="EMBL" id="ASV73749.1"/>
    </source>
</evidence>
<evidence type="ECO:0000256" key="5">
    <source>
        <dbReference type="ARBA" id="ARBA00022781"/>
    </source>
</evidence>
<keyword evidence="10" id="KW-1003">Cell membrane</keyword>
<comment type="function">
    <text evidence="1 10">Produces ATP from ADP in the presence of a proton gradient across the membrane. The gamma chain is believed to be important in regulating ATPase activity and the flow of protons through the CF(0) complex.</text>
</comment>
<dbReference type="AlphaFoldDB" id="A0A286RCR3"/>
<keyword evidence="7 10" id="KW-0472">Membrane</keyword>
<keyword evidence="5 10" id="KW-0375">Hydrogen ion transport</keyword>
<dbReference type="SUPFAM" id="SSF52943">
    <property type="entry name" value="ATP synthase (F1-ATPase), gamma subunit"/>
    <property type="match status" value="1"/>
</dbReference>
<comment type="subunit">
    <text evidence="10">F-type ATPases have 2 components, CF(1) - the catalytic core - and CF(0) - the membrane proton channel. CF(1) has five subunits: alpha(3), beta(3), gamma(1), delta(1), epsilon(1). CF(0) has three main subunits: a, b and c.</text>
</comment>
<dbReference type="CDD" id="cd12151">
    <property type="entry name" value="F1-ATPase_gamma"/>
    <property type="match status" value="1"/>
</dbReference>
<dbReference type="InterPro" id="IPR035968">
    <property type="entry name" value="ATP_synth_F1_ATPase_gsu"/>
</dbReference>
<comment type="subcellular location">
    <subcellularLocation>
        <location evidence="10">Cell membrane</location>
        <topology evidence="10">Peripheral membrane protein</topology>
    </subcellularLocation>
    <subcellularLocation>
        <location evidence="2">Membrane</location>
        <topology evidence="2">Peripheral membrane protein</topology>
    </subcellularLocation>
</comment>
<evidence type="ECO:0000256" key="8">
    <source>
        <dbReference type="ARBA" id="ARBA00023196"/>
    </source>
</evidence>
<dbReference type="Pfam" id="PF00231">
    <property type="entry name" value="ATP-synt"/>
    <property type="match status" value="1"/>
</dbReference>
<dbReference type="PANTHER" id="PTHR11693">
    <property type="entry name" value="ATP SYNTHASE GAMMA CHAIN"/>
    <property type="match status" value="1"/>
</dbReference>
<evidence type="ECO:0000256" key="1">
    <source>
        <dbReference type="ARBA" id="ARBA00003456"/>
    </source>
</evidence>
<name>A0A286RCR3_9BACT</name>
<keyword evidence="9 10" id="KW-0066">ATP synthesis</keyword>
<evidence type="ECO:0000256" key="6">
    <source>
        <dbReference type="ARBA" id="ARBA00023065"/>
    </source>
</evidence>
<evidence type="ECO:0000256" key="7">
    <source>
        <dbReference type="ARBA" id="ARBA00023136"/>
    </source>
</evidence>
<gene>
    <name evidence="10" type="primary">atpG</name>
    <name evidence="11" type="ORF">THTE_1147</name>
</gene>
<dbReference type="RefSeq" id="WP_095414263.1">
    <property type="nucleotide sequence ID" value="NZ_CP018477.1"/>
</dbReference>
<sequence>MVKARTLERRRRSVRNIRKITRTMELISTARFKRAMDRALAASAYTRRLTTVLGHLVAAGAEITHSLMQPHNAVKKVVLLVLTSNRGLCGGFNSSILRLAVGRLRYWRDKAESVRLEVSGKRGISGLKYRGIEVHEKYTHFDARPRFEDVNTLAERYAREFLTGQIDQVEVVYTKFESASRQYPVVETLLPLSDFDIGDENGVFHRVEYEFLPSPESVVEEIVPTAYKMRLFKCFLDSAAAEQIARMVAMKTATENADQMLANLSVAYNRARQTQITSEILEVVSGAEALEKQGG</sequence>
<protein>
    <recommendedName>
        <fullName evidence="10">ATP synthase gamma chain</fullName>
    </recommendedName>
    <alternativeName>
        <fullName evidence="10">ATP synthase F1 sector gamma subunit</fullName>
    </alternativeName>
    <alternativeName>
        <fullName evidence="10">F-ATPase gamma subunit</fullName>
    </alternativeName>
</protein>
<dbReference type="HAMAP" id="MF_00815">
    <property type="entry name" value="ATP_synth_gamma_bact"/>
    <property type="match status" value="1"/>
</dbReference>
<keyword evidence="6 10" id="KW-0406">Ion transport</keyword>
<accession>A0A286RCR3</accession>
<dbReference type="Gene3D" id="1.10.287.80">
    <property type="entry name" value="ATP synthase, gamma subunit, helix hairpin domain"/>
    <property type="match status" value="1"/>
</dbReference>
<reference evidence="11 12" key="1">
    <citation type="journal article" name="Front. Microbiol.">
        <title>Sugar Metabolism of the First Thermophilic Planctomycete Thermogutta terrifontis: Comparative Genomic and Transcriptomic Approaches.</title>
        <authorList>
            <person name="Elcheninov A.G."/>
            <person name="Menzel P."/>
            <person name="Gudbergsdottir S.R."/>
            <person name="Slesarev A.I."/>
            <person name="Kadnikov V.V."/>
            <person name="Krogh A."/>
            <person name="Bonch-Osmolovskaya E.A."/>
            <person name="Peng X."/>
            <person name="Kublanov I.V."/>
        </authorList>
    </citation>
    <scope>NUCLEOTIDE SEQUENCE [LARGE SCALE GENOMIC DNA]</scope>
    <source>
        <strain evidence="11 12">R1</strain>
    </source>
</reference>
<dbReference type="InterPro" id="IPR023632">
    <property type="entry name" value="ATP_synth_F1_gsu_CS"/>
</dbReference>
<dbReference type="NCBIfam" id="TIGR01146">
    <property type="entry name" value="ATPsyn_F1gamma"/>
    <property type="match status" value="1"/>
</dbReference>
<dbReference type="OrthoDB" id="9812769at2"/>
<evidence type="ECO:0000256" key="9">
    <source>
        <dbReference type="ARBA" id="ARBA00023310"/>
    </source>
</evidence>
<dbReference type="GO" id="GO:0045259">
    <property type="term" value="C:proton-transporting ATP synthase complex"/>
    <property type="evidence" value="ECO:0007669"/>
    <property type="project" value="UniProtKB-KW"/>
</dbReference>
<dbReference type="Gene3D" id="3.40.1380.10">
    <property type="match status" value="1"/>
</dbReference>
<dbReference type="EMBL" id="CP018477">
    <property type="protein sequence ID" value="ASV73749.1"/>
    <property type="molecule type" value="Genomic_DNA"/>
</dbReference>
<dbReference type="GO" id="GO:0005886">
    <property type="term" value="C:plasma membrane"/>
    <property type="evidence" value="ECO:0007669"/>
    <property type="project" value="UniProtKB-SubCell"/>
</dbReference>
<dbReference type="KEGG" id="ttf:THTE_1147"/>
<evidence type="ECO:0000313" key="12">
    <source>
        <dbReference type="Proteomes" id="UP000215086"/>
    </source>
</evidence>
<dbReference type="GO" id="GO:0042777">
    <property type="term" value="P:proton motive force-driven plasma membrane ATP synthesis"/>
    <property type="evidence" value="ECO:0007669"/>
    <property type="project" value="UniProtKB-UniRule"/>
</dbReference>
<dbReference type="PANTHER" id="PTHR11693:SF22">
    <property type="entry name" value="ATP SYNTHASE SUBUNIT GAMMA, MITOCHONDRIAL"/>
    <property type="match status" value="1"/>
</dbReference>